<keyword evidence="5 14" id="KW-0808">Transferase</keyword>
<dbReference type="InterPro" id="IPR044878">
    <property type="entry name" value="UbiA_sf"/>
</dbReference>
<keyword evidence="9 14" id="KW-0472">Membrane</keyword>
<comment type="subcellular location">
    <subcellularLocation>
        <location evidence="1 14">Cell membrane</location>
        <topology evidence="1 14">Multi-pass membrane protein</topology>
    </subcellularLocation>
</comment>
<proteinExistence type="inferred from homology"/>
<evidence type="ECO:0000256" key="9">
    <source>
        <dbReference type="ARBA" id="ARBA00023136"/>
    </source>
</evidence>
<gene>
    <name evidence="14" type="primary">ctaB</name>
    <name evidence="15" type="ORF">SU32_09655</name>
</gene>
<dbReference type="NCBIfam" id="TIGR01473">
    <property type="entry name" value="cyoE_ctaB"/>
    <property type="match status" value="1"/>
</dbReference>
<dbReference type="PANTHER" id="PTHR43448">
    <property type="entry name" value="PROTOHEME IX FARNESYLTRANSFERASE, MITOCHONDRIAL"/>
    <property type="match status" value="1"/>
</dbReference>
<dbReference type="NCBIfam" id="NF003349">
    <property type="entry name" value="PRK04375.1-2"/>
    <property type="match status" value="1"/>
</dbReference>
<comment type="caution">
    <text evidence="15">The sequence shown here is derived from an EMBL/GenBank/DDBJ whole genome shotgun (WGS) entry which is preliminary data.</text>
</comment>
<name>A0A0N0E7H4_9HYPH</name>
<evidence type="ECO:0000256" key="4">
    <source>
        <dbReference type="ARBA" id="ARBA00022475"/>
    </source>
</evidence>
<evidence type="ECO:0000256" key="5">
    <source>
        <dbReference type="ARBA" id="ARBA00022679"/>
    </source>
</evidence>
<evidence type="ECO:0000256" key="7">
    <source>
        <dbReference type="ARBA" id="ARBA00022989"/>
    </source>
</evidence>
<keyword evidence="4 14" id="KW-1003">Cell membrane</keyword>
<feature type="transmembrane region" description="Helical" evidence="14">
    <location>
        <begin position="281"/>
        <end position="304"/>
    </location>
</feature>
<dbReference type="UniPathway" id="UPA00834">
    <property type="reaction ID" value="UER00712"/>
</dbReference>
<comment type="function">
    <text evidence="14">Converts heme B (protoheme IX) to heme O by substitution of the vinyl group on carbon 2 of heme B porphyrin ring with a hydroxyethyl farnesyl side group.</text>
</comment>
<evidence type="ECO:0000256" key="6">
    <source>
        <dbReference type="ARBA" id="ARBA00022692"/>
    </source>
</evidence>
<dbReference type="InterPro" id="IPR006369">
    <property type="entry name" value="Protohaem_IX_farnesylTrfase"/>
</dbReference>
<dbReference type="STRING" id="1514904.SU32_09655"/>
<keyword evidence="16" id="KW-1185">Reference proteome</keyword>
<dbReference type="RefSeq" id="WP_053999152.1">
    <property type="nucleotide sequence ID" value="NZ_JXMU01000013.1"/>
</dbReference>
<sequence length="317" mass="33951">MAMVEDIVSGDARVSEATPADYFELLKPKVMRLVVFTALVGMLAAPGAINPFLAVFSILAIAVGAGASGALNMWYDSDIDGVMTRTIKRPVPSGRVTPSEALIFGVILSALSVLTLGLVANWVAAGLLAFTIFFYAVIYTVWLKRSTPQNIVIGGAAGAFPPMIGWACVTGTLTIESAVLFAIIFLWTPPHFWALALWKMRDYDNAGVPMLPNVVGEKKTRDQMLIYAAILLPVTVAPAFLGFGGVAYAIVSTILAGTFLALTYKVWAIAGADPNLKAEKYLFGFSIFFLFAVFATLLIEAVVFRSFGLSLTLGDIF</sequence>
<keyword evidence="8 14" id="KW-0350">Heme biosynthesis</keyword>
<dbReference type="EMBL" id="JXMU01000013">
    <property type="protein sequence ID" value="KPB01152.1"/>
    <property type="molecule type" value="Genomic_DNA"/>
</dbReference>
<feature type="transmembrane region" description="Helical" evidence="14">
    <location>
        <begin position="150"/>
        <end position="173"/>
    </location>
</feature>
<comment type="miscellaneous">
    <text evidence="14">Carbon 2 of the heme B porphyrin ring is defined according to the Fischer nomenclature.</text>
</comment>
<evidence type="ECO:0000256" key="1">
    <source>
        <dbReference type="ARBA" id="ARBA00004651"/>
    </source>
</evidence>
<evidence type="ECO:0000256" key="12">
    <source>
        <dbReference type="ARBA" id="ARBA00042475"/>
    </source>
</evidence>
<feature type="transmembrane region" description="Helical" evidence="14">
    <location>
        <begin position="247"/>
        <end position="269"/>
    </location>
</feature>
<organism evidence="15 16">
    <name type="scientific">Ahrensia marina</name>
    <dbReference type="NCBI Taxonomy" id="1514904"/>
    <lineage>
        <taxon>Bacteria</taxon>
        <taxon>Pseudomonadati</taxon>
        <taxon>Pseudomonadota</taxon>
        <taxon>Alphaproteobacteria</taxon>
        <taxon>Hyphomicrobiales</taxon>
        <taxon>Ahrensiaceae</taxon>
        <taxon>Ahrensia</taxon>
    </lineage>
</organism>
<reference evidence="15 16" key="1">
    <citation type="submission" date="2015-01" db="EMBL/GenBank/DDBJ databases">
        <title>Ahrensia donghaiensis sp. nov., a novel dimethylsulphoniopropionate-cleavage bacterium isolated from seawater and emended descriptions of the genus Ahrensia and Ahrensia kielensis.</title>
        <authorList>
            <person name="Liu J."/>
        </authorList>
    </citation>
    <scope>NUCLEOTIDE SEQUENCE [LARGE SCALE GENOMIC DNA]</scope>
    <source>
        <strain evidence="15 16">LZD062</strain>
    </source>
</reference>
<dbReference type="EC" id="2.5.1.141" evidence="3 14"/>
<accession>A0A0N0E7H4</accession>
<evidence type="ECO:0000256" key="13">
    <source>
        <dbReference type="ARBA" id="ARBA00047690"/>
    </source>
</evidence>
<evidence type="ECO:0000256" key="14">
    <source>
        <dbReference type="HAMAP-Rule" id="MF_00154"/>
    </source>
</evidence>
<dbReference type="AlphaFoldDB" id="A0A0N0E7H4"/>
<comment type="catalytic activity">
    <reaction evidence="13 14">
        <text>heme b + (2E,6E)-farnesyl diphosphate + H2O = Fe(II)-heme o + diphosphate</text>
        <dbReference type="Rhea" id="RHEA:28070"/>
        <dbReference type="ChEBI" id="CHEBI:15377"/>
        <dbReference type="ChEBI" id="CHEBI:33019"/>
        <dbReference type="ChEBI" id="CHEBI:60344"/>
        <dbReference type="ChEBI" id="CHEBI:60530"/>
        <dbReference type="ChEBI" id="CHEBI:175763"/>
        <dbReference type="EC" id="2.5.1.141"/>
    </reaction>
</comment>
<feature type="transmembrane region" description="Helical" evidence="14">
    <location>
        <begin position="96"/>
        <end position="116"/>
    </location>
</feature>
<evidence type="ECO:0000256" key="11">
    <source>
        <dbReference type="ARBA" id="ARBA00040810"/>
    </source>
</evidence>
<dbReference type="CDD" id="cd13957">
    <property type="entry name" value="PT_UbiA_Cox10"/>
    <property type="match status" value="1"/>
</dbReference>
<keyword evidence="7 14" id="KW-1133">Transmembrane helix</keyword>
<dbReference type="OrthoDB" id="9814417at2"/>
<comment type="pathway">
    <text evidence="2 14">Porphyrin-containing compound metabolism; heme O biosynthesis; heme O from protoheme: step 1/1.</text>
</comment>
<evidence type="ECO:0000256" key="3">
    <source>
        <dbReference type="ARBA" id="ARBA00012292"/>
    </source>
</evidence>
<feature type="transmembrane region" description="Helical" evidence="14">
    <location>
        <begin position="179"/>
        <end position="198"/>
    </location>
</feature>
<comment type="similarity">
    <text evidence="14">Belongs to the UbiA prenyltransferase family. Protoheme IX farnesyltransferase subfamily.</text>
</comment>
<keyword evidence="6 14" id="KW-0812">Transmembrane</keyword>
<evidence type="ECO:0000313" key="15">
    <source>
        <dbReference type="EMBL" id="KPB01152.1"/>
    </source>
</evidence>
<feature type="transmembrane region" description="Helical" evidence="14">
    <location>
        <begin position="55"/>
        <end position="75"/>
    </location>
</feature>
<dbReference type="Gene3D" id="1.10.357.140">
    <property type="entry name" value="UbiA prenyltransferase"/>
    <property type="match status" value="1"/>
</dbReference>
<feature type="transmembrane region" description="Helical" evidence="14">
    <location>
        <begin position="122"/>
        <end position="143"/>
    </location>
</feature>
<evidence type="ECO:0000256" key="2">
    <source>
        <dbReference type="ARBA" id="ARBA00004919"/>
    </source>
</evidence>
<dbReference type="PROSITE" id="PS00943">
    <property type="entry name" value="UBIA"/>
    <property type="match status" value="1"/>
</dbReference>
<dbReference type="Pfam" id="PF01040">
    <property type="entry name" value="UbiA"/>
    <property type="match status" value="1"/>
</dbReference>
<dbReference type="PANTHER" id="PTHR43448:SF7">
    <property type="entry name" value="4-HYDROXYBENZOATE SOLANESYLTRANSFERASE"/>
    <property type="match status" value="1"/>
</dbReference>
<dbReference type="Proteomes" id="UP000038011">
    <property type="component" value="Unassembled WGS sequence"/>
</dbReference>
<feature type="transmembrane region" description="Helical" evidence="14">
    <location>
        <begin position="224"/>
        <end position="241"/>
    </location>
</feature>
<dbReference type="GO" id="GO:0005886">
    <property type="term" value="C:plasma membrane"/>
    <property type="evidence" value="ECO:0007669"/>
    <property type="project" value="UniProtKB-SubCell"/>
</dbReference>
<evidence type="ECO:0000256" key="8">
    <source>
        <dbReference type="ARBA" id="ARBA00023133"/>
    </source>
</evidence>
<dbReference type="InterPro" id="IPR030470">
    <property type="entry name" value="UbiA_prenylTrfase_CS"/>
</dbReference>
<dbReference type="HAMAP" id="MF_00154">
    <property type="entry name" value="CyoE_CtaB"/>
    <property type="match status" value="1"/>
</dbReference>
<dbReference type="GO" id="GO:0008495">
    <property type="term" value="F:protoheme IX farnesyltransferase activity"/>
    <property type="evidence" value="ECO:0007669"/>
    <property type="project" value="UniProtKB-UniRule"/>
</dbReference>
<evidence type="ECO:0000256" key="10">
    <source>
        <dbReference type="ARBA" id="ARBA00030253"/>
    </source>
</evidence>
<dbReference type="PATRIC" id="fig|1514904.3.peg.761"/>
<feature type="transmembrane region" description="Helical" evidence="14">
    <location>
        <begin position="30"/>
        <end position="49"/>
    </location>
</feature>
<dbReference type="InterPro" id="IPR000537">
    <property type="entry name" value="UbiA_prenyltransferase"/>
</dbReference>
<protein>
    <recommendedName>
        <fullName evidence="11 14">Protoheme IX farnesyltransferase</fullName>
        <ecNumber evidence="3 14">2.5.1.141</ecNumber>
    </recommendedName>
    <alternativeName>
        <fullName evidence="12 14">Heme B farnesyltransferase</fullName>
    </alternativeName>
    <alternativeName>
        <fullName evidence="10 14">Heme O synthase</fullName>
    </alternativeName>
</protein>
<dbReference type="GO" id="GO:0048034">
    <property type="term" value="P:heme O biosynthetic process"/>
    <property type="evidence" value="ECO:0007669"/>
    <property type="project" value="UniProtKB-UniRule"/>
</dbReference>
<evidence type="ECO:0000313" key="16">
    <source>
        <dbReference type="Proteomes" id="UP000038011"/>
    </source>
</evidence>